<dbReference type="InterPro" id="IPR036249">
    <property type="entry name" value="Thioredoxin-like_sf"/>
</dbReference>
<name>A0A4Q7ZBE0_9GAMM</name>
<accession>A0A4Q7ZBE0</accession>
<dbReference type="SUPFAM" id="SSF52833">
    <property type="entry name" value="Thioredoxin-like"/>
    <property type="match status" value="1"/>
</dbReference>
<reference evidence="2 3" key="1">
    <citation type="submission" date="2019-02" db="EMBL/GenBank/DDBJ databases">
        <title>Genomic Encyclopedia of Type Strains, Phase IV (KMG-IV): sequencing the most valuable type-strain genomes for metagenomic binning, comparative biology and taxonomic classification.</title>
        <authorList>
            <person name="Goeker M."/>
        </authorList>
    </citation>
    <scope>NUCLEOTIDE SEQUENCE [LARGE SCALE GENOMIC DNA]</scope>
    <source>
        <strain evidence="2 3">DSM 105135</strain>
    </source>
</reference>
<protein>
    <submittedName>
        <fullName evidence="2">Glutathione S-transferase</fullName>
    </submittedName>
</protein>
<dbReference type="PROSITE" id="PS50404">
    <property type="entry name" value="GST_NTER"/>
    <property type="match status" value="1"/>
</dbReference>
<comment type="caution">
    <text evidence="2">The sequence shown here is derived from an EMBL/GenBank/DDBJ whole genome shotgun (WGS) entry which is preliminary data.</text>
</comment>
<evidence type="ECO:0000313" key="3">
    <source>
        <dbReference type="Proteomes" id="UP000292423"/>
    </source>
</evidence>
<dbReference type="RefSeq" id="WP_165391330.1">
    <property type="nucleotide sequence ID" value="NZ_SHKX01000010.1"/>
</dbReference>
<dbReference type="Gene3D" id="3.40.30.10">
    <property type="entry name" value="Glutaredoxin"/>
    <property type="match status" value="1"/>
</dbReference>
<dbReference type="EMBL" id="SHKX01000010">
    <property type="protein sequence ID" value="RZU47932.1"/>
    <property type="molecule type" value="Genomic_DNA"/>
</dbReference>
<organism evidence="2 3">
    <name type="scientific">Fluviicoccus keumensis</name>
    <dbReference type="NCBI Taxonomy" id="1435465"/>
    <lineage>
        <taxon>Bacteria</taxon>
        <taxon>Pseudomonadati</taxon>
        <taxon>Pseudomonadota</taxon>
        <taxon>Gammaproteobacteria</taxon>
        <taxon>Moraxellales</taxon>
        <taxon>Moraxellaceae</taxon>
        <taxon>Fluviicoccus</taxon>
    </lineage>
</organism>
<dbReference type="Pfam" id="PF13417">
    <property type="entry name" value="GST_N_3"/>
    <property type="match status" value="1"/>
</dbReference>
<evidence type="ECO:0000259" key="1">
    <source>
        <dbReference type="PROSITE" id="PS50404"/>
    </source>
</evidence>
<sequence>MKLYYTTGSHFARKVRLLLAALETDVELVDAVSTARTEPERFGGNPLLTVPVLVDGQQTVLDSDRIAAWLVQRFDPGDRFRVLTADPDRLNARMVLNGVMAAEVELLLAARSGLSMDSRRWEKKRRVIRHGLLWLETRSDLFAGEPDYLDFHLLACWDHLRTYGHFPDLELPLLSARAARLAALPWAAASAFQP</sequence>
<keyword evidence="2" id="KW-0808">Transferase</keyword>
<feature type="domain" description="GST N-terminal" evidence="1">
    <location>
        <begin position="1"/>
        <end position="78"/>
    </location>
</feature>
<dbReference type="CDD" id="cd00570">
    <property type="entry name" value="GST_N_family"/>
    <property type="match status" value="1"/>
</dbReference>
<dbReference type="InterPro" id="IPR004045">
    <property type="entry name" value="Glutathione_S-Trfase_N"/>
</dbReference>
<gene>
    <name evidence="2" type="ORF">EV700_0900</name>
</gene>
<evidence type="ECO:0000313" key="2">
    <source>
        <dbReference type="EMBL" id="RZU47932.1"/>
    </source>
</evidence>
<dbReference type="GO" id="GO:0016740">
    <property type="term" value="F:transferase activity"/>
    <property type="evidence" value="ECO:0007669"/>
    <property type="project" value="UniProtKB-KW"/>
</dbReference>
<proteinExistence type="predicted"/>
<dbReference type="AlphaFoldDB" id="A0A4Q7ZBE0"/>
<dbReference type="Proteomes" id="UP000292423">
    <property type="component" value="Unassembled WGS sequence"/>
</dbReference>
<dbReference type="Gene3D" id="1.20.1050.10">
    <property type="match status" value="1"/>
</dbReference>
<keyword evidence="3" id="KW-1185">Reference proteome</keyword>